<evidence type="ECO:0000256" key="3">
    <source>
        <dbReference type="ARBA" id="ARBA00023015"/>
    </source>
</evidence>
<dbReference type="GO" id="GO:0000124">
    <property type="term" value="C:SAGA complex"/>
    <property type="evidence" value="ECO:0007669"/>
    <property type="project" value="InterPro"/>
</dbReference>
<dbReference type="InterPro" id="IPR009072">
    <property type="entry name" value="Histone-fold"/>
</dbReference>
<dbReference type="PANTHER" id="PTHR10221">
    <property type="entry name" value="TRANSCRIPTION INITIATION FACTOR TFIID SUBUNIT 6"/>
    <property type="match status" value="1"/>
</dbReference>
<dbReference type="GO" id="GO:0046982">
    <property type="term" value="F:protein heterodimerization activity"/>
    <property type="evidence" value="ECO:0007669"/>
    <property type="project" value="InterPro"/>
</dbReference>
<comment type="caution">
    <text evidence="10">The sequence shown here is derived from an EMBL/GenBank/DDBJ whole genome shotgun (WGS) entry which is preliminary data.</text>
</comment>
<sequence>MTVFPKESIRNISQSLGIPKLKDDVASALSQDVEYRIYEIIQEATKFMRHSSRTKLTTEDIDYALRVKNVEPLYGHNSFGEVGFKRVESLAEELYIIEDEELDFEKVIKTPLPAAPRDVTYTVHWLAVEGVQPAIRQNPVSAQTVPDHPTKKLRGEGGTRETITTQSAHPRPGEEVKPLVKHVLSKELQLYFDRVTDALLSDNDVLRATALESLGVDPGIHQLVPYFTQFIANQTTHHLKQLRVLHTMVLAARALLSNPRVFVEPYLHQLMPALLTCLVGKRLGEVPSELSVTHEPSTQAMDIEEPSSYVRDHWALRDTAAQLVARICKEYGQAYHTLQHRITRTLLRAFLDPTKPFSTHYGAIVGLTQLGTPVVKLLLLPNIKAYSTLLSAPSANSTVAQEKDKCYSALLAAVKSLASEAGEPDSAQGQAIVTDGLTKLLQKHFGEDFTKRLVDDPTAWSAIPVALAAVQAGPSGDTATGSNTSTEATT</sequence>
<evidence type="ECO:0000256" key="6">
    <source>
        <dbReference type="ARBA" id="ARBA00076308"/>
    </source>
</evidence>
<dbReference type="InterPro" id="IPR046344">
    <property type="entry name" value="TAF6_C_sf"/>
</dbReference>
<gene>
    <name evidence="10" type="primary">taf6</name>
    <name evidence="10" type="ORF">IWQ62_006121</name>
</gene>
<evidence type="ECO:0000256" key="7">
    <source>
        <dbReference type="ARBA" id="ARBA00093655"/>
    </source>
</evidence>
<evidence type="ECO:0000256" key="5">
    <source>
        <dbReference type="ARBA" id="ARBA00023242"/>
    </source>
</evidence>
<comment type="subcellular location">
    <subcellularLocation>
        <location evidence="1">Nucleus</location>
    </subcellularLocation>
</comment>
<feature type="domain" description="TATA box binding protein associated factor (TAF) histone-like fold" evidence="9">
    <location>
        <begin position="2"/>
        <end position="66"/>
    </location>
</feature>
<dbReference type="InterPro" id="IPR037796">
    <property type="entry name" value="TAF6"/>
</dbReference>
<dbReference type="SUPFAM" id="SSF47113">
    <property type="entry name" value="Histone-fold"/>
    <property type="match status" value="1"/>
</dbReference>
<dbReference type="GO" id="GO:0003713">
    <property type="term" value="F:transcription coactivator activity"/>
    <property type="evidence" value="ECO:0007669"/>
    <property type="project" value="TreeGrafter"/>
</dbReference>
<keyword evidence="5" id="KW-0539">Nucleus</keyword>
<dbReference type="PANTHER" id="PTHR10221:SF9">
    <property type="entry name" value="TRANSCRIPTION INITIATION FACTOR TFIID SUBUNIT 6"/>
    <property type="match status" value="1"/>
</dbReference>
<dbReference type="Gene3D" id="1.10.20.10">
    <property type="entry name" value="Histone, subunit A"/>
    <property type="match status" value="1"/>
</dbReference>
<evidence type="ECO:0000259" key="9">
    <source>
        <dbReference type="SMART" id="SM00803"/>
    </source>
</evidence>
<dbReference type="EMBL" id="JANBPY010003052">
    <property type="protein sequence ID" value="KAJ1952878.1"/>
    <property type="molecule type" value="Genomic_DNA"/>
</dbReference>
<proteinExistence type="inferred from homology"/>
<dbReference type="Pfam" id="PF07571">
    <property type="entry name" value="TAF6_C"/>
    <property type="match status" value="1"/>
</dbReference>
<name>A0A9W8E4L7_9FUNG</name>
<dbReference type="Proteomes" id="UP001150925">
    <property type="component" value="Unassembled WGS sequence"/>
</dbReference>
<accession>A0A9W8E4L7</accession>
<evidence type="ECO:0000313" key="11">
    <source>
        <dbReference type="Proteomes" id="UP001150925"/>
    </source>
</evidence>
<dbReference type="Pfam" id="PF02969">
    <property type="entry name" value="TAF"/>
    <property type="match status" value="1"/>
</dbReference>
<dbReference type="FunFam" id="1.10.20.10:FF:000033">
    <property type="entry name" value="Transcription initiation factor TFIID complex subunit"/>
    <property type="match status" value="1"/>
</dbReference>
<reference evidence="10" key="1">
    <citation type="submission" date="2022-07" db="EMBL/GenBank/DDBJ databases">
        <title>Phylogenomic reconstructions and comparative analyses of Kickxellomycotina fungi.</title>
        <authorList>
            <person name="Reynolds N.K."/>
            <person name="Stajich J.E."/>
            <person name="Barry K."/>
            <person name="Grigoriev I.V."/>
            <person name="Crous P."/>
            <person name="Smith M.E."/>
        </authorList>
    </citation>
    <scope>NUCLEOTIDE SEQUENCE</scope>
    <source>
        <strain evidence="10">RSA 1196</strain>
    </source>
</reference>
<keyword evidence="4" id="KW-0804">Transcription</keyword>
<dbReference type="GO" id="GO:0051123">
    <property type="term" value="P:RNA polymerase II preinitiation complex assembly"/>
    <property type="evidence" value="ECO:0007669"/>
    <property type="project" value="TreeGrafter"/>
</dbReference>
<dbReference type="GO" id="GO:0016251">
    <property type="term" value="F:RNA polymerase II general transcription initiation factor activity"/>
    <property type="evidence" value="ECO:0007669"/>
    <property type="project" value="InterPro"/>
</dbReference>
<evidence type="ECO:0000256" key="4">
    <source>
        <dbReference type="ARBA" id="ARBA00023163"/>
    </source>
</evidence>
<dbReference type="GO" id="GO:0005669">
    <property type="term" value="C:transcription factor TFIID complex"/>
    <property type="evidence" value="ECO:0007669"/>
    <property type="project" value="InterPro"/>
</dbReference>
<evidence type="ECO:0000256" key="2">
    <source>
        <dbReference type="ARBA" id="ARBA00007688"/>
    </source>
</evidence>
<dbReference type="GO" id="GO:0046695">
    <property type="term" value="C:SLIK (SAGA-like) complex"/>
    <property type="evidence" value="ECO:0007669"/>
    <property type="project" value="InterPro"/>
</dbReference>
<evidence type="ECO:0000256" key="1">
    <source>
        <dbReference type="ARBA" id="ARBA00004123"/>
    </source>
</evidence>
<dbReference type="GO" id="GO:0006325">
    <property type="term" value="P:chromatin organization"/>
    <property type="evidence" value="ECO:0007669"/>
    <property type="project" value="UniProtKB-ARBA"/>
</dbReference>
<evidence type="ECO:0000313" key="10">
    <source>
        <dbReference type="EMBL" id="KAJ1952878.1"/>
    </source>
</evidence>
<dbReference type="SUPFAM" id="SSF48371">
    <property type="entry name" value="ARM repeat"/>
    <property type="match status" value="1"/>
</dbReference>
<dbReference type="CDD" id="cd22931">
    <property type="entry name" value="HFD_TAF6"/>
    <property type="match status" value="1"/>
</dbReference>
<dbReference type="InterPro" id="IPR016024">
    <property type="entry name" value="ARM-type_fold"/>
</dbReference>
<keyword evidence="3" id="KW-0805">Transcription regulation</keyword>
<dbReference type="OrthoDB" id="361039at2759"/>
<protein>
    <recommendedName>
        <fullName evidence="6">TBP-associated factor 6</fullName>
    </recommendedName>
    <alternativeName>
        <fullName evidence="7">Transcription initiation factor TFIID subunit 6</fullName>
    </alternativeName>
</protein>
<dbReference type="InterPro" id="IPR004823">
    <property type="entry name" value="TAF_TATA-bd_Histone-like_dom"/>
</dbReference>
<evidence type="ECO:0000256" key="8">
    <source>
        <dbReference type="SAM" id="MobiDB-lite"/>
    </source>
</evidence>
<dbReference type="InterPro" id="IPR011442">
    <property type="entry name" value="TAF6_C"/>
</dbReference>
<dbReference type="AlphaFoldDB" id="A0A9W8E4L7"/>
<feature type="compositionally biased region" description="Basic and acidic residues" evidence="8">
    <location>
        <begin position="148"/>
        <end position="159"/>
    </location>
</feature>
<organism evidence="10 11">
    <name type="scientific">Dispira parvispora</name>
    <dbReference type="NCBI Taxonomy" id="1520584"/>
    <lineage>
        <taxon>Eukaryota</taxon>
        <taxon>Fungi</taxon>
        <taxon>Fungi incertae sedis</taxon>
        <taxon>Zoopagomycota</taxon>
        <taxon>Kickxellomycotina</taxon>
        <taxon>Dimargaritomycetes</taxon>
        <taxon>Dimargaritales</taxon>
        <taxon>Dimargaritaceae</taxon>
        <taxon>Dispira</taxon>
    </lineage>
</organism>
<feature type="region of interest" description="Disordered" evidence="8">
    <location>
        <begin position="141"/>
        <end position="173"/>
    </location>
</feature>
<dbReference type="CDD" id="cd08050">
    <property type="entry name" value="TAF6C"/>
    <property type="match status" value="1"/>
</dbReference>
<dbReference type="SMART" id="SM00803">
    <property type="entry name" value="TAF"/>
    <property type="match status" value="1"/>
</dbReference>
<dbReference type="Gene3D" id="1.25.40.770">
    <property type="entry name" value="TAF6, C-terminal HEAT repeat domain"/>
    <property type="match status" value="1"/>
</dbReference>
<keyword evidence="11" id="KW-1185">Reference proteome</keyword>
<comment type="similarity">
    <text evidence="2">Belongs to the TAF6 family.</text>
</comment>